<dbReference type="Pfam" id="PF13379">
    <property type="entry name" value="NMT1_2"/>
    <property type="match status" value="1"/>
</dbReference>
<dbReference type="SUPFAM" id="SSF53850">
    <property type="entry name" value="Periplasmic binding protein-like II"/>
    <property type="match status" value="1"/>
</dbReference>
<dbReference type="GO" id="GO:0042597">
    <property type="term" value="C:periplasmic space"/>
    <property type="evidence" value="ECO:0007669"/>
    <property type="project" value="UniProtKB-SubCell"/>
</dbReference>
<evidence type="ECO:0000256" key="4">
    <source>
        <dbReference type="SAM" id="MobiDB-lite"/>
    </source>
</evidence>
<organism evidence="7 8">
    <name type="scientific">Desulfovibrio ferrophilus</name>
    <dbReference type="NCBI Taxonomy" id="241368"/>
    <lineage>
        <taxon>Bacteria</taxon>
        <taxon>Pseudomonadati</taxon>
        <taxon>Thermodesulfobacteriota</taxon>
        <taxon>Desulfovibrionia</taxon>
        <taxon>Desulfovibrionales</taxon>
        <taxon>Desulfovibrionaceae</taxon>
        <taxon>Desulfovibrio</taxon>
    </lineage>
</organism>
<dbReference type="RefSeq" id="WP_126375611.1">
    <property type="nucleotide sequence ID" value="NZ_AP017378.1"/>
</dbReference>
<feature type="domain" description="RNA polymerase sigma-70 region 2" evidence="5">
    <location>
        <begin position="40"/>
        <end position="96"/>
    </location>
</feature>
<dbReference type="NCBIfam" id="TIGR02937">
    <property type="entry name" value="sigma70-ECF"/>
    <property type="match status" value="1"/>
</dbReference>
<dbReference type="PANTHER" id="PTHR30024:SF47">
    <property type="entry name" value="TAURINE-BINDING PERIPLASMIC PROTEIN"/>
    <property type="match status" value="1"/>
</dbReference>
<dbReference type="InterPro" id="IPR013249">
    <property type="entry name" value="RNA_pol_sigma70_r4_t2"/>
</dbReference>
<gene>
    <name evidence="7" type="ORF">DFE_0080</name>
</gene>
<sequence>MAQAREFDKRNSPAQQQGNNLDTDGFAKLISELMPGMLVRAGRILLSREEAQDVVQEALIIAFTRLDQIRDVNSFPGWLRSIVDSQCYRHLRKRGKEVSLEGLDRYQPLAPKALDPASRYEQRCFKAAVNHAFLQLSAPLRDVCLLYYESGHSIDEIADILAVNKGTVRKRLHSAQPRLASMLKDQMGETAIRVGYLPISDHLLGMVAHRLSKGRHSRIHMKRFLSWSVLAEALKQRRIDAAFIMAPLAMQLCNSGTHLKYVLDGHHDGSALAASTNKLQGKLVGVPGPYSTHRVLLGKLANEAPKLWENINTADTNPSYAIRSLKSQTIDAFFCAEPWSTKCVCEGDANVFIRSKDLAPGHPCCVVAVREDFCQAHPNLVSEYVCALLRARDKIHTDIKYCAETQAIYTGIQSELAARVLEGKVVTFDNLHPDKNRMAKFMKLALASGVLSAPCDLDQFVCNKFR</sequence>
<dbReference type="InterPro" id="IPR036388">
    <property type="entry name" value="WH-like_DNA-bd_sf"/>
</dbReference>
<dbReference type="InterPro" id="IPR014284">
    <property type="entry name" value="RNA_pol_sigma-70_dom"/>
</dbReference>
<dbReference type="PANTHER" id="PTHR30024">
    <property type="entry name" value="ALIPHATIC SULFONATES-BINDING PROTEIN-RELATED"/>
    <property type="match status" value="1"/>
</dbReference>
<dbReference type="GO" id="GO:0006352">
    <property type="term" value="P:DNA-templated transcription initiation"/>
    <property type="evidence" value="ECO:0007669"/>
    <property type="project" value="InterPro"/>
</dbReference>
<dbReference type="Pfam" id="PF04542">
    <property type="entry name" value="Sigma70_r2"/>
    <property type="match status" value="1"/>
</dbReference>
<dbReference type="EMBL" id="AP017378">
    <property type="protein sequence ID" value="BBD06806.1"/>
    <property type="molecule type" value="Genomic_DNA"/>
</dbReference>
<dbReference type="SUPFAM" id="SSF88946">
    <property type="entry name" value="Sigma2 domain of RNA polymerase sigma factors"/>
    <property type="match status" value="1"/>
</dbReference>
<name>A0A2Z6AUE6_9BACT</name>
<evidence type="ECO:0000256" key="3">
    <source>
        <dbReference type="ARBA" id="ARBA00022729"/>
    </source>
</evidence>
<dbReference type="SUPFAM" id="SSF88659">
    <property type="entry name" value="Sigma3 and sigma4 domains of RNA polymerase sigma factors"/>
    <property type="match status" value="1"/>
</dbReference>
<dbReference type="GO" id="GO:0016987">
    <property type="term" value="F:sigma factor activity"/>
    <property type="evidence" value="ECO:0007669"/>
    <property type="project" value="InterPro"/>
</dbReference>
<evidence type="ECO:0000313" key="8">
    <source>
        <dbReference type="Proteomes" id="UP000269883"/>
    </source>
</evidence>
<dbReference type="KEGG" id="dfl:DFE_0080"/>
<dbReference type="CDD" id="cd06171">
    <property type="entry name" value="Sigma70_r4"/>
    <property type="match status" value="1"/>
</dbReference>
<keyword evidence="8" id="KW-1185">Reference proteome</keyword>
<evidence type="ECO:0000256" key="1">
    <source>
        <dbReference type="ARBA" id="ARBA00004418"/>
    </source>
</evidence>
<feature type="compositionally biased region" description="Basic and acidic residues" evidence="4">
    <location>
        <begin position="1"/>
        <end position="11"/>
    </location>
</feature>
<feature type="compositionally biased region" description="Polar residues" evidence="4">
    <location>
        <begin position="12"/>
        <end position="22"/>
    </location>
</feature>
<dbReference type="Gene3D" id="1.10.10.10">
    <property type="entry name" value="Winged helix-like DNA-binding domain superfamily/Winged helix DNA-binding domain"/>
    <property type="match status" value="1"/>
</dbReference>
<dbReference type="Gene3D" id="1.10.1740.10">
    <property type="match status" value="1"/>
</dbReference>
<evidence type="ECO:0000259" key="6">
    <source>
        <dbReference type="Pfam" id="PF08281"/>
    </source>
</evidence>
<keyword evidence="3" id="KW-0732">Signal</keyword>
<feature type="region of interest" description="Disordered" evidence="4">
    <location>
        <begin position="1"/>
        <end position="22"/>
    </location>
</feature>
<feature type="domain" description="RNA polymerase sigma factor 70 region 4 type 2" evidence="6">
    <location>
        <begin position="130"/>
        <end position="174"/>
    </location>
</feature>
<protein>
    <submittedName>
        <fullName evidence="7">RNA polymerase sigma factor, sigma-70 family protein</fullName>
    </submittedName>
</protein>
<dbReference type="AlphaFoldDB" id="A0A2Z6AUE6"/>
<accession>A0A2Z6AUE6</accession>
<reference evidence="7 8" key="1">
    <citation type="journal article" date="2018" name="Sci. Adv.">
        <title>Multi-heme cytochromes provide a pathway for survival in energy-limited environments.</title>
        <authorList>
            <person name="Deng X."/>
            <person name="Dohmae N."/>
            <person name="Nealson K.H."/>
            <person name="Hashimoto K."/>
            <person name="Okamoto A."/>
        </authorList>
    </citation>
    <scope>NUCLEOTIDE SEQUENCE [LARGE SCALE GENOMIC DNA]</scope>
    <source>
        <strain evidence="7 8">IS5</strain>
    </source>
</reference>
<comment type="subcellular location">
    <subcellularLocation>
        <location evidence="1">Periplasm</location>
    </subcellularLocation>
</comment>
<evidence type="ECO:0000259" key="5">
    <source>
        <dbReference type="Pfam" id="PF04542"/>
    </source>
</evidence>
<dbReference type="Gene3D" id="3.40.190.10">
    <property type="entry name" value="Periplasmic binding protein-like II"/>
    <property type="match status" value="2"/>
</dbReference>
<dbReference type="Proteomes" id="UP000269883">
    <property type="component" value="Chromosome"/>
</dbReference>
<dbReference type="OrthoDB" id="5516036at2"/>
<comment type="similarity">
    <text evidence="2">Belongs to the bacterial solute-binding protein SsuA/TauA family.</text>
</comment>
<dbReference type="InterPro" id="IPR013324">
    <property type="entry name" value="RNA_pol_sigma_r3/r4-like"/>
</dbReference>
<evidence type="ECO:0000256" key="2">
    <source>
        <dbReference type="ARBA" id="ARBA00010742"/>
    </source>
</evidence>
<dbReference type="InterPro" id="IPR007627">
    <property type="entry name" value="RNA_pol_sigma70_r2"/>
</dbReference>
<evidence type="ECO:0000313" key="7">
    <source>
        <dbReference type="EMBL" id="BBD06806.1"/>
    </source>
</evidence>
<dbReference type="InterPro" id="IPR013325">
    <property type="entry name" value="RNA_pol_sigma_r2"/>
</dbReference>
<dbReference type="Pfam" id="PF08281">
    <property type="entry name" value="Sigma70_r4_2"/>
    <property type="match status" value="1"/>
</dbReference>
<proteinExistence type="inferred from homology"/>
<dbReference type="GO" id="GO:0003677">
    <property type="term" value="F:DNA binding"/>
    <property type="evidence" value="ECO:0007669"/>
    <property type="project" value="InterPro"/>
</dbReference>